<dbReference type="EMBL" id="CP007142">
    <property type="protein sequence ID" value="AJQ96326.1"/>
    <property type="molecule type" value="Genomic_DNA"/>
</dbReference>
<dbReference type="PANTHER" id="PTHR35147:SF2">
    <property type="entry name" value="CHEMORECEPTOR GLUTAMINE DEAMIDASE CHED-RELATED"/>
    <property type="match status" value="1"/>
</dbReference>
<dbReference type="InterPro" id="IPR011324">
    <property type="entry name" value="Cytotoxic_necrot_fac-like_cat"/>
</dbReference>
<dbReference type="OrthoDB" id="9807202at2"/>
<keyword evidence="5" id="KW-1185">Reference proteome</keyword>
<evidence type="ECO:0000256" key="1">
    <source>
        <dbReference type="ARBA" id="ARBA00022500"/>
    </source>
</evidence>
<name>A0A0C5VQ14_9GAMM</name>
<keyword evidence="1 3" id="KW-0145">Chemotaxis</keyword>
<dbReference type="STRING" id="1445510.YC6258_04292"/>
<dbReference type="Gene3D" id="3.30.1330.200">
    <property type="match status" value="1"/>
</dbReference>
<dbReference type="InterPro" id="IPR005659">
    <property type="entry name" value="Chemorcpt_Glu_NH3ase_CheD"/>
</dbReference>
<evidence type="ECO:0000313" key="4">
    <source>
        <dbReference type="EMBL" id="AJQ96326.1"/>
    </source>
</evidence>
<dbReference type="SUPFAM" id="SSF64438">
    <property type="entry name" value="CNF1/YfiH-like putative cysteine hydrolases"/>
    <property type="match status" value="1"/>
</dbReference>
<reference evidence="4 5" key="1">
    <citation type="submission" date="2014-01" db="EMBL/GenBank/DDBJ databases">
        <title>Full genme sequencing of cellulolytic bacterium Gynuella sunshinyii YC6258T gen. nov., sp. nov.</title>
        <authorList>
            <person name="Khan H."/>
            <person name="Chung E.J."/>
            <person name="Chung Y.R."/>
        </authorList>
    </citation>
    <scope>NUCLEOTIDE SEQUENCE [LARGE SCALE GENOMIC DNA]</scope>
    <source>
        <strain evidence="4 5">YC6258</strain>
    </source>
</reference>
<dbReference type="AlphaFoldDB" id="A0A0C5VQ14"/>
<protein>
    <recommendedName>
        <fullName evidence="3">Probable chemoreceptor glutamine deamidase CheD</fullName>
        <ecNumber evidence="3">3.5.1.44</ecNumber>
    </recommendedName>
</protein>
<dbReference type="HAMAP" id="MF_01440">
    <property type="entry name" value="CheD"/>
    <property type="match status" value="1"/>
</dbReference>
<organism evidence="4 5">
    <name type="scientific">Gynuella sunshinyii YC6258</name>
    <dbReference type="NCBI Taxonomy" id="1445510"/>
    <lineage>
        <taxon>Bacteria</taxon>
        <taxon>Pseudomonadati</taxon>
        <taxon>Pseudomonadota</taxon>
        <taxon>Gammaproteobacteria</taxon>
        <taxon>Oceanospirillales</taxon>
        <taxon>Saccharospirillaceae</taxon>
        <taxon>Gynuella</taxon>
    </lineage>
</organism>
<gene>
    <name evidence="3" type="primary">cheD</name>
    <name evidence="4" type="ORF">YC6258_04292</name>
</gene>
<dbReference type="RefSeq" id="WP_044618361.1">
    <property type="nucleotide sequence ID" value="NZ_CP007142.1"/>
</dbReference>
<dbReference type="GO" id="GO:0006935">
    <property type="term" value="P:chemotaxis"/>
    <property type="evidence" value="ECO:0007669"/>
    <property type="project" value="UniProtKB-UniRule"/>
</dbReference>
<dbReference type="NCBIfam" id="NF010013">
    <property type="entry name" value="PRK13487.1"/>
    <property type="match status" value="1"/>
</dbReference>
<dbReference type="Proteomes" id="UP000032266">
    <property type="component" value="Chromosome"/>
</dbReference>
<dbReference type="GO" id="GO:0050568">
    <property type="term" value="F:protein-glutamine glutaminase activity"/>
    <property type="evidence" value="ECO:0007669"/>
    <property type="project" value="UniProtKB-UniRule"/>
</dbReference>
<keyword evidence="2 3" id="KW-0378">Hydrolase</keyword>
<evidence type="ECO:0000256" key="3">
    <source>
        <dbReference type="HAMAP-Rule" id="MF_01440"/>
    </source>
</evidence>
<dbReference type="PATRIC" id="fig|1445510.3.peg.4260"/>
<evidence type="ECO:0000256" key="2">
    <source>
        <dbReference type="ARBA" id="ARBA00022801"/>
    </source>
</evidence>
<dbReference type="EC" id="3.5.1.44" evidence="3"/>
<dbReference type="InterPro" id="IPR038592">
    <property type="entry name" value="CheD-like_sf"/>
</dbReference>
<dbReference type="Pfam" id="PF03975">
    <property type="entry name" value="CheD"/>
    <property type="match status" value="1"/>
</dbReference>
<sequence>MNSGLTTHPTYQQPQLVRGFEHIQRYWDKHLNCWAAKILPGEFYVTKGKEMIATVLGSCISVCIRDPKAGVAGMNHFMLPSSGEFSTIDWGCSSVSSATRYGNWAMEYMINAIMKEGGRKERFEVKVFGGGQVLANLTDIGQRNILFVLSYLKQEGLETSAVDVGNIYPRKVLYMAWEGKVRVKKLASQHNQTIVRRERDYLDQIRHRDEQSDIELFE</sequence>
<accession>A0A0C5VQ14</accession>
<dbReference type="PANTHER" id="PTHR35147">
    <property type="entry name" value="CHEMORECEPTOR GLUTAMINE DEAMIDASE CHED-RELATED"/>
    <property type="match status" value="1"/>
</dbReference>
<dbReference type="HOGENOM" id="CLU_087854_0_0_6"/>
<comment type="function">
    <text evidence="3">Probably deamidates glutamine residues to glutamate on methyl-accepting chemotaxis receptors (MCPs), playing an important role in chemotaxis.</text>
</comment>
<comment type="similarity">
    <text evidence="3">Belongs to the CheD family.</text>
</comment>
<proteinExistence type="inferred from homology"/>
<evidence type="ECO:0000313" key="5">
    <source>
        <dbReference type="Proteomes" id="UP000032266"/>
    </source>
</evidence>
<dbReference type="CDD" id="cd16352">
    <property type="entry name" value="CheD"/>
    <property type="match status" value="1"/>
</dbReference>
<dbReference type="KEGG" id="gsn:YC6258_04292"/>
<comment type="catalytic activity">
    <reaction evidence="3">
        <text>L-glutaminyl-[protein] + H2O = L-glutamyl-[protein] + NH4(+)</text>
        <dbReference type="Rhea" id="RHEA:16441"/>
        <dbReference type="Rhea" id="RHEA-COMP:10207"/>
        <dbReference type="Rhea" id="RHEA-COMP:10208"/>
        <dbReference type="ChEBI" id="CHEBI:15377"/>
        <dbReference type="ChEBI" id="CHEBI:28938"/>
        <dbReference type="ChEBI" id="CHEBI:29973"/>
        <dbReference type="ChEBI" id="CHEBI:30011"/>
        <dbReference type="EC" id="3.5.1.44"/>
    </reaction>
</comment>